<feature type="compositionally biased region" description="Basic and acidic residues" evidence="1">
    <location>
        <begin position="439"/>
        <end position="468"/>
    </location>
</feature>
<dbReference type="SUPFAM" id="SSF54616">
    <property type="entry name" value="DNA-binding domain of Mlu1-box binding protein MBP1"/>
    <property type="match status" value="1"/>
</dbReference>
<dbReference type="Proteomes" id="UP001220324">
    <property type="component" value="Unassembled WGS sequence"/>
</dbReference>
<dbReference type="PANTHER" id="PTHR43828">
    <property type="entry name" value="ASPARAGINASE"/>
    <property type="match status" value="1"/>
</dbReference>
<feature type="region of interest" description="Disordered" evidence="1">
    <location>
        <begin position="266"/>
        <end position="372"/>
    </location>
</feature>
<accession>A0AAD6CU82</accession>
<feature type="region of interest" description="Disordered" evidence="1">
    <location>
        <begin position="397"/>
        <end position="468"/>
    </location>
</feature>
<evidence type="ECO:0000256" key="1">
    <source>
        <dbReference type="SAM" id="MobiDB-lite"/>
    </source>
</evidence>
<feature type="compositionally biased region" description="Polar residues" evidence="1">
    <location>
        <begin position="275"/>
        <end position="290"/>
    </location>
</feature>
<dbReference type="GO" id="GO:0033309">
    <property type="term" value="C:SBF transcription complex"/>
    <property type="evidence" value="ECO:0007669"/>
    <property type="project" value="TreeGrafter"/>
</dbReference>
<dbReference type="GO" id="GO:0030907">
    <property type="term" value="C:MBF transcription complex"/>
    <property type="evidence" value="ECO:0007669"/>
    <property type="project" value="TreeGrafter"/>
</dbReference>
<dbReference type="InterPro" id="IPR003163">
    <property type="entry name" value="Tscrpt_reg_HTH_APSES-type"/>
</dbReference>
<feature type="compositionally biased region" description="Low complexity" evidence="1">
    <location>
        <begin position="413"/>
        <end position="423"/>
    </location>
</feature>
<gene>
    <name evidence="3" type="ORF">N7494_008328</name>
</gene>
<feature type="region of interest" description="Disordered" evidence="1">
    <location>
        <begin position="491"/>
        <end position="528"/>
    </location>
</feature>
<name>A0AAD6CU82_9EURO</name>
<dbReference type="GO" id="GO:0000981">
    <property type="term" value="F:DNA-binding transcription factor activity, RNA polymerase II-specific"/>
    <property type="evidence" value="ECO:0007669"/>
    <property type="project" value="UniProtKB-ARBA"/>
</dbReference>
<dbReference type="EMBL" id="JAQIZZ010000006">
    <property type="protein sequence ID" value="KAJ5538849.1"/>
    <property type="molecule type" value="Genomic_DNA"/>
</dbReference>
<dbReference type="InterPro" id="IPR051642">
    <property type="entry name" value="SWI6-like"/>
</dbReference>
<evidence type="ECO:0000313" key="4">
    <source>
        <dbReference type="Proteomes" id="UP001220324"/>
    </source>
</evidence>
<protein>
    <submittedName>
        <fullName evidence="3">APSES transcription factor Xbp1</fullName>
    </submittedName>
</protein>
<dbReference type="InterPro" id="IPR036887">
    <property type="entry name" value="HTH_APSES_sf"/>
</dbReference>
<dbReference type="PROSITE" id="PS51299">
    <property type="entry name" value="HTH_APSES"/>
    <property type="match status" value="1"/>
</dbReference>
<feature type="compositionally biased region" description="Polar residues" evidence="1">
    <location>
        <begin position="315"/>
        <end position="341"/>
    </location>
</feature>
<dbReference type="GO" id="GO:0003677">
    <property type="term" value="F:DNA binding"/>
    <property type="evidence" value="ECO:0007669"/>
    <property type="project" value="InterPro"/>
</dbReference>
<feature type="compositionally biased region" description="Acidic residues" evidence="1">
    <location>
        <begin position="424"/>
        <end position="436"/>
    </location>
</feature>
<feature type="compositionally biased region" description="Polar residues" evidence="1">
    <location>
        <begin position="356"/>
        <end position="370"/>
    </location>
</feature>
<evidence type="ECO:0000313" key="3">
    <source>
        <dbReference type="EMBL" id="KAJ5538849.1"/>
    </source>
</evidence>
<dbReference type="AlphaFoldDB" id="A0AAD6CU82"/>
<dbReference type="PANTHER" id="PTHR43828:SF5">
    <property type="entry name" value="TRANSCRIPTIONAL REPRESSOR XBP1"/>
    <property type="match status" value="1"/>
</dbReference>
<evidence type="ECO:0000259" key="2">
    <source>
        <dbReference type="PROSITE" id="PS51299"/>
    </source>
</evidence>
<sequence>MASIKDLLNPMPERTPKPPSQSNEESWPPFQRWERQRLLQGFRGRKQRIPAVPKTGREAKSKTPKDGAIFKLGKPKGEVRYPPCEERDEDLLKIHREFKLHPLGNIADYPRHIPYNSQKKDFHEKTGRDSFNTFHYVFTIPGDDVEWMVMWDYNIGLVRITHLFRCNGYTKTAPGKVMASINGLRDICHSITGGALAAQGYWMPYEAAKAVAATFCWEIRHVLTPLFGTDFPSICVPTVNGKARDFPNIKLDSSIILRATQTARAYRSLEPDRGPSSTITRNPTPASGNDDSFADRIPYRQIHPKVPRRSYADSVGSTRDSSSEPSYCHSPQSTVINSFTPVNLPRTAENIPRSGFPSSEGSDNPQNQRTLPMHSFATGRLGNLGLRMDKLAEWHREPTGGTTIDGMSGDEASSLTSPISSDGSDSDDEEDDEDYQDPSSRRETQLKKGKGKEIPGRSSKDRYGDRKNLETGSFAHEVTAAHALLNLHMDKLAKPDSDDEGEARNEPPWGPPLGLFKARNDKKRRVSV</sequence>
<proteinExistence type="predicted"/>
<feature type="compositionally biased region" description="Basic and acidic residues" evidence="1">
    <location>
        <begin position="55"/>
        <end position="65"/>
    </location>
</feature>
<organism evidence="3 4">
    <name type="scientific">Penicillium frequentans</name>
    <dbReference type="NCBI Taxonomy" id="3151616"/>
    <lineage>
        <taxon>Eukaryota</taxon>
        <taxon>Fungi</taxon>
        <taxon>Dikarya</taxon>
        <taxon>Ascomycota</taxon>
        <taxon>Pezizomycotina</taxon>
        <taxon>Eurotiomycetes</taxon>
        <taxon>Eurotiomycetidae</taxon>
        <taxon>Eurotiales</taxon>
        <taxon>Aspergillaceae</taxon>
        <taxon>Penicillium</taxon>
    </lineage>
</organism>
<reference evidence="3 4" key="1">
    <citation type="journal article" date="2023" name="IMA Fungus">
        <title>Comparative genomic study of the Penicillium genus elucidates a diverse pangenome and 15 lateral gene transfer events.</title>
        <authorList>
            <person name="Petersen C."/>
            <person name="Sorensen T."/>
            <person name="Nielsen M.R."/>
            <person name="Sondergaard T.E."/>
            <person name="Sorensen J.L."/>
            <person name="Fitzpatrick D.A."/>
            <person name="Frisvad J.C."/>
            <person name="Nielsen K.L."/>
        </authorList>
    </citation>
    <scope>NUCLEOTIDE SEQUENCE [LARGE SCALE GENOMIC DNA]</scope>
    <source>
        <strain evidence="3 4">IBT 35679</strain>
    </source>
</reference>
<feature type="domain" description="HTH APSES-type" evidence="2">
    <location>
        <begin position="123"/>
        <end position="238"/>
    </location>
</feature>
<comment type="caution">
    <text evidence="3">The sequence shown here is derived from an EMBL/GenBank/DDBJ whole genome shotgun (WGS) entry which is preliminary data.</text>
</comment>
<feature type="region of interest" description="Disordered" evidence="1">
    <location>
        <begin position="1"/>
        <end position="72"/>
    </location>
</feature>
<dbReference type="Gene3D" id="3.10.260.10">
    <property type="entry name" value="Transcription regulator HTH, APSES-type DNA-binding domain"/>
    <property type="match status" value="1"/>
</dbReference>
<keyword evidence="4" id="KW-1185">Reference proteome</keyword>